<sequence length="469" mass="54270">MSDSVLYKRDVENADRQDDSELIDAYQSYTISHKERLRMILLILAYRNYYPSIPLCIWIYGTEPCEHFFGLSQQLRNDFTFGDLVQNIPKIMHMFRTYTNASLAKMNAEKTSAEGYIMNYYEDTIADNIHNLTTYPTDDEIHLIIHEAHEQAIAFAKVLEFVGYKNLFCSETFIMHISACESDLLDINLNQNNDKLNEIDEINKADCESSEISKAAELVNICNNFNLEKINDLEQKSQIEINFIYNQSDKRIIQENDEIFQTAYSSQRMERIYLMRDLTLNINKINNVVALVQNDGANSGTLRVKRWQNRKRLEMLERYQNAPVLPNISVAIVTLENPAKYGGYAFALLGSKIYLVQFLAMYQKLSNYHSYINSTICIDSLSYISVCVYTEQIPNIFGCFPADEPKYVLFSHIPSHLIIYYLGNCENFTENMGFLIVGKKEMTIYNFFNSVIDKLQLIISTKSIDDNAV</sequence>
<dbReference type="VEuPathDB" id="FungiDB:RhiirFUN_016357"/>
<dbReference type="Proteomes" id="UP000232688">
    <property type="component" value="Unassembled WGS sequence"/>
</dbReference>
<evidence type="ECO:0000313" key="2">
    <source>
        <dbReference type="Proteomes" id="UP000232688"/>
    </source>
</evidence>
<dbReference type="EMBL" id="LLXH01000718">
    <property type="protein sequence ID" value="PKC63630.1"/>
    <property type="molecule type" value="Genomic_DNA"/>
</dbReference>
<organism evidence="1 2">
    <name type="scientific">Rhizophagus irregularis</name>
    <dbReference type="NCBI Taxonomy" id="588596"/>
    <lineage>
        <taxon>Eukaryota</taxon>
        <taxon>Fungi</taxon>
        <taxon>Fungi incertae sedis</taxon>
        <taxon>Mucoromycota</taxon>
        <taxon>Glomeromycotina</taxon>
        <taxon>Glomeromycetes</taxon>
        <taxon>Glomerales</taxon>
        <taxon>Glomeraceae</taxon>
        <taxon>Rhizophagus</taxon>
    </lineage>
</organism>
<protein>
    <submittedName>
        <fullName evidence="1">Uncharacterized protein</fullName>
    </submittedName>
</protein>
<name>A0A2N0RJZ4_9GLOM</name>
<reference evidence="1 2" key="2">
    <citation type="submission" date="2017-10" db="EMBL/GenBank/DDBJ databases">
        <title>Genome analyses suggest a sexual origin of heterokaryosis in a supposedly ancient asexual fungus.</title>
        <authorList>
            <person name="Corradi N."/>
            <person name="Sedzielewska K."/>
            <person name="Noel J."/>
            <person name="Charron P."/>
            <person name="Farinelli L."/>
            <person name="Marton T."/>
            <person name="Kruger M."/>
            <person name="Pelin A."/>
            <person name="Brachmann A."/>
            <person name="Corradi N."/>
        </authorList>
    </citation>
    <scope>NUCLEOTIDE SEQUENCE [LARGE SCALE GENOMIC DNA]</scope>
    <source>
        <strain evidence="1 2">A1</strain>
    </source>
</reference>
<dbReference type="VEuPathDB" id="FungiDB:FUN_012108"/>
<comment type="caution">
    <text evidence="1">The sequence shown here is derived from an EMBL/GenBank/DDBJ whole genome shotgun (WGS) entry which is preliminary data.</text>
</comment>
<dbReference type="VEuPathDB" id="FungiDB:RhiirFUN_016356"/>
<gene>
    <name evidence="1" type="ORF">RhiirA1_463497</name>
</gene>
<proteinExistence type="predicted"/>
<accession>A0A2N0RJZ4</accession>
<dbReference type="VEuPathDB" id="FungiDB:RhiirA1_463497"/>
<dbReference type="AlphaFoldDB" id="A0A2N0RJZ4"/>
<reference evidence="1 2" key="1">
    <citation type="submission" date="2017-10" db="EMBL/GenBank/DDBJ databases">
        <title>Extensive intraspecific genome diversity in a model arbuscular mycorrhizal fungus.</title>
        <authorList>
            <person name="Chen E.C.H."/>
            <person name="Morin E."/>
            <person name="Baudet D."/>
            <person name="Noel J."/>
            <person name="Ndikumana S."/>
            <person name="Charron P."/>
            <person name="St-Onge C."/>
            <person name="Giorgi J."/>
            <person name="Grigoriev I.V."/>
            <person name="Roux C."/>
            <person name="Martin F.M."/>
            <person name="Corradi N."/>
        </authorList>
    </citation>
    <scope>NUCLEOTIDE SEQUENCE [LARGE SCALE GENOMIC DNA]</scope>
    <source>
        <strain evidence="1 2">A1</strain>
    </source>
</reference>
<evidence type="ECO:0000313" key="1">
    <source>
        <dbReference type="EMBL" id="PKC63630.1"/>
    </source>
</evidence>